<comment type="similarity">
    <text evidence="3">Belongs to the HTP reductase family.</text>
</comment>
<name>A0A8E2J751_9APHY</name>
<feature type="domain" description="Bacterial bifunctional deaminase-reductase C-terminal" evidence="13">
    <location>
        <begin position="57"/>
        <end position="234"/>
    </location>
</feature>
<dbReference type="InterPro" id="IPR024072">
    <property type="entry name" value="DHFR-like_dom_sf"/>
</dbReference>
<comment type="pathway">
    <text evidence="2">Cofactor biosynthesis; riboflavin biosynthesis.</text>
</comment>
<reference evidence="14 15" key="1">
    <citation type="submission" date="2016-07" db="EMBL/GenBank/DDBJ databases">
        <title>Draft genome of the white-rot fungus Obba rivulosa 3A-2.</title>
        <authorList>
            <consortium name="DOE Joint Genome Institute"/>
            <person name="Miettinen O."/>
            <person name="Riley R."/>
            <person name="Acob R."/>
            <person name="Barry K."/>
            <person name="Cullen D."/>
            <person name="De Vries R."/>
            <person name="Hainaut M."/>
            <person name="Hatakka A."/>
            <person name="Henrissat B."/>
            <person name="Hilden K."/>
            <person name="Kuo R."/>
            <person name="Labutti K."/>
            <person name="Lipzen A."/>
            <person name="Makela M.R."/>
            <person name="Sandor L."/>
            <person name="Spatafora J.W."/>
            <person name="Grigoriev I.V."/>
            <person name="Hibbett D.S."/>
        </authorList>
    </citation>
    <scope>NUCLEOTIDE SEQUENCE [LARGE SCALE GENOMIC DNA]</scope>
    <source>
        <strain evidence="14 15">3A-2</strain>
    </source>
</reference>
<dbReference type="AlphaFoldDB" id="A0A8E2J751"/>
<dbReference type="PANTHER" id="PTHR38011">
    <property type="entry name" value="DIHYDROFOLATE REDUCTASE FAMILY PROTEIN (AFU_ORTHOLOGUE AFUA_8G06820)"/>
    <property type="match status" value="1"/>
</dbReference>
<keyword evidence="8" id="KW-0560">Oxidoreductase</keyword>
<comment type="function">
    <text evidence="1">Catalyzes an early step in riboflavin biosynthesis, the NADPH-dependent reduction of the ribose side chain of 2,5-diamino-6-ribosylamino-4(3H)-pyrimidinone 5'-phosphate, yielding 2,5-diamino-6-ribitylamino-4(3H)-pyrimidinone 5'-phosphate.</text>
</comment>
<evidence type="ECO:0000256" key="2">
    <source>
        <dbReference type="ARBA" id="ARBA00005104"/>
    </source>
</evidence>
<dbReference type="Proteomes" id="UP000250043">
    <property type="component" value="Unassembled WGS sequence"/>
</dbReference>
<protein>
    <recommendedName>
        <fullName evidence="5">2,5-diamino-6-ribosylamino-4(3H)-pyrimidinone 5'-phosphate reductase</fullName>
        <ecNumber evidence="4">1.1.1.302</ecNumber>
    </recommendedName>
    <alternativeName>
        <fullName evidence="10">2,5-diamino-6-(5-phospho-D-ribosylamino)pyrimidin-4(3H)-one reductase</fullName>
    </alternativeName>
    <alternativeName>
        <fullName evidence="9">2,5-diamino-6-ribitylamino-4(3H)-pyrimidinone 5'-phosphate synthase</fullName>
    </alternativeName>
</protein>
<evidence type="ECO:0000256" key="9">
    <source>
        <dbReference type="ARBA" id="ARBA00030073"/>
    </source>
</evidence>
<dbReference type="GO" id="GO:0008703">
    <property type="term" value="F:5-amino-6-(5-phosphoribosylamino)uracil reductase activity"/>
    <property type="evidence" value="ECO:0007669"/>
    <property type="project" value="InterPro"/>
</dbReference>
<evidence type="ECO:0000256" key="10">
    <source>
        <dbReference type="ARBA" id="ARBA00031630"/>
    </source>
</evidence>
<proteinExistence type="inferred from homology"/>
<gene>
    <name evidence="14" type="ORF">OBBRIDRAFT_787658</name>
</gene>
<evidence type="ECO:0000313" key="15">
    <source>
        <dbReference type="Proteomes" id="UP000250043"/>
    </source>
</evidence>
<evidence type="ECO:0000256" key="1">
    <source>
        <dbReference type="ARBA" id="ARBA00003555"/>
    </source>
</evidence>
<evidence type="ECO:0000256" key="8">
    <source>
        <dbReference type="ARBA" id="ARBA00023002"/>
    </source>
</evidence>
<comment type="catalytic activity">
    <reaction evidence="12">
        <text>2,5-diamino-6-(1-D-ribitylamino)pyrimidin-4(3H)-one 5'-phosphate + NADP(+) = 2,5-diamino-6-(1-D-ribosylamino)pyrimidin-4(3H)-one 5'-phosphate + NADPH + H(+)</text>
        <dbReference type="Rhea" id="RHEA:27278"/>
        <dbReference type="ChEBI" id="CHEBI:15378"/>
        <dbReference type="ChEBI" id="CHEBI:57783"/>
        <dbReference type="ChEBI" id="CHEBI:58349"/>
        <dbReference type="ChEBI" id="CHEBI:58890"/>
        <dbReference type="ChEBI" id="CHEBI:59545"/>
        <dbReference type="EC" id="1.1.1.302"/>
    </reaction>
</comment>
<evidence type="ECO:0000256" key="4">
    <source>
        <dbReference type="ARBA" id="ARBA00012851"/>
    </source>
</evidence>
<keyword evidence="15" id="KW-1185">Reference proteome</keyword>
<dbReference type="Gene3D" id="3.40.430.10">
    <property type="entry name" value="Dihydrofolate Reductase, subunit A"/>
    <property type="match status" value="1"/>
</dbReference>
<evidence type="ECO:0000256" key="12">
    <source>
        <dbReference type="ARBA" id="ARBA00049020"/>
    </source>
</evidence>
<dbReference type="OrthoDB" id="5432at2759"/>
<sequence length="312" mass="34406">MSSTAPVCTLWDFVPNPPEFLTDVFALPSDPDSHVSFYTGSELRPTPTPRTPDATRPYVTLTFAQSLDAKIAGPGGKQLALSGRESLVMTHWMRTMHDAILIGVGTALNDDPQLNTRHLPPLPVHAIYDYSTPRPIVLDTRLRLRPQCKLLRNFKEGRGRRPWVICAIPDSADQLEDWVERRTALEDEGAKVLVVKAQDGRIHIPTLLSKLRKRRIRSVMVEGGAQIIQSFLAAAAPPPPEAEDFKAGEDTEELPRSAVDMIVVTVAPTFVGKEGVGYGNDLVAEKLPSLQFIGSELFGRDSVVALENRCRI</sequence>
<organism evidence="14 15">
    <name type="scientific">Obba rivulosa</name>
    <dbReference type="NCBI Taxonomy" id="1052685"/>
    <lineage>
        <taxon>Eukaryota</taxon>
        <taxon>Fungi</taxon>
        <taxon>Dikarya</taxon>
        <taxon>Basidiomycota</taxon>
        <taxon>Agaricomycotina</taxon>
        <taxon>Agaricomycetes</taxon>
        <taxon>Polyporales</taxon>
        <taxon>Gelatoporiaceae</taxon>
        <taxon>Obba</taxon>
    </lineage>
</organism>
<evidence type="ECO:0000256" key="7">
    <source>
        <dbReference type="ARBA" id="ARBA00022857"/>
    </source>
</evidence>
<dbReference type="InterPro" id="IPR050765">
    <property type="entry name" value="Riboflavin_Biosynth_HTPR"/>
</dbReference>
<dbReference type="EC" id="1.1.1.302" evidence="4"/>
<keyword evidence="7" id="KW-0521">NADP</keyword>
<keyword evidence="6" id="KW-0686">Riboflavin biosynthesis</keyword>
<evidence type="ECO:0000256" key="6">
    <source>
        <dbReference type="ARBA" id="ARBA00022619"/>
    </source>
</evidence>
<comment type="catalytic activity">
    <reaction evidence="11">
        <text>2,5-diamino-6-(1-D-ribitylamino)pyrimidin-4(3H)-one 5'-phosphate + NAD(+) = 2,5-diamino-6-(1-D-ribosylamino)pyrimidin-4(3H)-one 5'-phosphate + NADH + H(+)</text>
        <dbReference type="Rhea" id="RHEA:27274"/>
        <dbReference type="ChEBI" id="CHEBI:15378"/>
        <dbReference type="ChEBI" id="CHEBI:57540"/>
        <dbReference type="ChEBI" id="CHEBI:57945"/>
        <dbReference type="ChEBI" id="CHEBI:58890"/>
        <dbReference type="ChEBI" id="CHEBI:59545"/>
        <dbReference type="EC" id="1.1.1.302"/>
    </reaction>
</comment>
<dbReference type="PANTHER" id="PTHR38011:SF7">
    <property type="entry name" value="2,5-DIAMINO-6-RIBOSYLAMINO-4(3H)-PYRIMIDINONE 5'-PHOSPHATE REDUCTASE"/>
    <property type="match status" value="1"/>
</dbReference>
<accession>A0A8E2J751</accession>
<dbReference type="Pfam" id="PF01872">
    <property type="entry name" value="RibD_C"/>
    <property type="match status" value="1"/>
</dbReference>
<dbReference type="GO" id="GO:0009231">
    <property type="term" value="P:riboflavin biosynthetic process"/>
    <property type="evidence" value="ECO:0007669"/>
    <property type="project" value="UniProtKB-KW"/>
</dbReference>
<evidence type="ECO:0000256" key="3">
    <source>
        <dbReference type="ARBA" id="ARBA00009723"/>
    </source>
</evidence>
<dbReference type="InterPro" id="IPR002734">
    <property type="entry name" value="RibDG_C"/>
</dbReference>
<evidence type="ECO:0000256" key="11">
    <source>
        <dbReference type="ARBA" id="ARBA00047550"/>
    </source>
</evidence>
<dbReference type="SUPFAM" id="SSF53597">
    <property type="entry name" value="Dihydrofolate reductase-like"/>
    <property type="match status" value="1"/>
</dbReference>
<evidence type="ECO:0000259" key="13">
    <source>
        <dbReference type="Pfam" id="PF01872"/>
    </source>
</evidence>
<dbReference type="EMBL" id="KV722332">
    <property type="protein sequence ID" value="OCH96200.1"/>
    <property type="molecule type" value="Genomic_DNA"/>
</dbReference>
<evidence type="ECO:0000313" key="14">
    <source>
        <dbReference type="EMBL" id="OCH96200.1"/>
    </source>
</evidence>
<evidence type="ECO:0000256" key="5">
    <source>
        <dbReference type="ARBA" id="ARBA00015035"/>
    </source>
</evidence>